<evidence type="ECO:0000313" key="1">
    <source>
        <dbReference type="EMBL" id="RNL86690.1"/>
    </source>
</evidence>
<organism evidence="1 2">
    <name type="scientific">Sinomicrobium pectinilyticum</name>
    <dbReference type="NCBI Taxonomy" id="1084421"/>
    <lineage>
        <taxon>Bacteria</taxon>
        <taxon>Pseudomonadati</taxon>
        <taxon>Bacteroidota</taxon>
        <taxon>Flavobacteriia</taxon>
        <taxon>Flavobacteriales</taxon>
        <taxon>Flavobacteriaceae</taxon>
        <taxon>Sinomicrobium</taxon>
    </lineage>
</organism>
<dbReference type="EMBL" id="RJTM01000078">
    <property type="protein sequence ID" value="RNL86690.1"/>
    <property type="molecule type" value="Genomic_DNA"/>
</dbReference>
<comment type="caution">
    <text evidence="1">The sequence shown here is derived from an EMBL/GenBank/DDBJ whole genome shotgun (WGS) entry which is preliminary data.</text>
</comment>
<keyword evidence="2" id="KW-1185">Reference proteome</keyword>
<reference evidence="1 2" key="1">
    <citation type="submission" date="2018-10" db="EMBL/GenBank/DDBJ databases">
        <title>Sinomicrobium pectinilyticum sp. nov., a pectinase-producing bacterium isolated from alkaline and saline soil, and emended description of the genus Sinomicrobium.</title>
        <authorList>
            <person name="Cheng B."/>
            <person name="Li C."/>
            <person name="Lai Q."/>
            <person name="Du M."/>
            <person name="Shao Z."/>
            <person name="Xu P."/>
            <person name="Yang C."/>
        </authorList>
    </citation>
    <scope>NUCLEOTIDE SEQUENCE [LARGE SCALE GENOMIC DNA]</scope>
    <source>
        <strain evidence="1 2">5DNS001</strain>
    </source>
</reference>
<protein>
    <submittedName>
        <fullName evidence="1">Uncharacterized protein</fullName>
    </submittedName>
</protein>
<proteinExistence type="predicted"/>
<dbReference type="AlphaFoldDB" id="A0A3N0EFN6"/>
<sequence length="92" mass="11067">MQPPSIFKDKFQVSYFYVEGHADLLLTVRALMYLCQKIREPGFFKSTPYDDEKRYIRQALDIVNRLMPVGEESLMDHLNRYYRDEKLREGLE</sequence>
<evidence type="ECO:0000313" key="2">
    <source>
        <dbReference type="Proteomes" id="UP000267469"/>
    </source>
</evidence>
<accession>A0A3N0EFN6</accession>
<gene>
    <name evidence="1" type="ORF">ED312_11190</name>
</gene>
<name>A0A3N0EFN6_SINP1</name>
<dbReference type="Proteomes" id="UP000267469">
    <property type="component" value="Unassembled WGS sequence"/>
</dbReference>